<evidence type="ECO:0008006" key="3">
    <source>
        <dbReference type="Google" id="ProtNLM"/>
    </source>
</evidence>
<evidence type="ECO:0000313" key="1">
    <source>
        <dbReference type="EMBL" id="MBB5887773.1"/>
    </source>
</evidence>
<comment type="caution">
    <text evidence="1">The sequence shown here is derived from an EMBL/GenBank/DDBJ whole genome shotgun (WGS) entry which is preliminary data.</text>
</comment>
<evidence type="ECO:0000313" key="2">
    <source>
        <dbReference type="Proteomes" id="UP000562464"/>
    </source>
</evidence>
<dbReference type="GO" id="GO:0006310">
    <property type="term" value="P:DNA recombination"/>
    <property type="evidence" value="ECO:0007669"/>
    <property type="project" value="InterPro"/>
</dbReference>
<dbReference type="Gene3D" id="1.10.443.10">
    <property type="entry name" value="Intergrase catalytic core"/>
    <property type="match status" value="1"/>
</dbReference>
<dbReference type="Proteomes" id="UP000562464">
    <property type="component" value="Unassembled WGS sequence"/>
</dbReference>
<reference evidence="1 2" key="1">
    <citation type="submission" date="2020-08" db="EMBL/GenBank/DDBJ databases">
        <title>Genomic Encyclopedia of Type Strains, Phase IV (KMG-IV): sequencing the most valuable type-strain genomes for metagenomic binning, comparative biology and taxonomic classification.</title>
        <authorList>
            <person name="Goeker M."/>
        </authorList>
    </citation>
    <scope>NUCLEOTIDE SEQUENCE [LARGE SCALE GENOMIC DNA]</scope>
    <source>
        <strain evidence="1 2">DSM 14925</strain>
    </source>
</reference>
<keyword evidence="2" id="KW-1185">Reference proteome</keyword>
<dbReference type="GO" id="GO:0015074">
    <property type="term" value="P:DNA integration"/>
    <property type="evidence" value="ECO:0007669"/>
    <property type="project" value="InterPro"/>
</dbReference>
<dbReference type="GO" id="GO:0003677">
    <property type="term" value="F:DNA binding"/>
    <property type="evidence" value="ECO:0007669"/>
    <property type="project" value="InterPro"/>
</dbReference>
<protein>
    <recommendedName>
        <fullName evidence="3">Integrase</fullName>
    </recommendedName>
</protein>
<gene>
    <name evidence="1" type="ORF">HNQ37_000647</name>
</gene>
<sequence>MITISNILGHKDLAITLQVYAHQIEALKEKIAIKLKKFLTLCDLSGNNFKIFYDYVGFSKS</sequence>
<dbReference type="AlphaFoldDB" id="A0A841C4M9"/>
<name>A0A841C4M9_9LACT</name>
<dbReference type="EMBL" id="JACHHV010000007">
    <property type="protein sequence ID" value="MBB5887773.1"/>
    <property type="molecule type" value="Genomic_DNA"/>
</dbReference>
<accession>A0A841C4M9</accession>
<proteinExistence type="predicted"/>
<organism evidence="1 2">
    <name type="scientific">Lactovum miscens</name>
    <dbReference type="NCBI Taxonomy" id="190387"/>
    <lineage>
        <taxon>Bacteria</taxon>
        <taxon>Bacillati</taxon>
        <taxon>Bacillota</taxon>
        <taxon>Bacilli</taxon>
        <taxon>Lactobacillales</taxon>
        <taxon>Streptococcaceae</taxon>
        <taxon>Lactovum</taxon>
    </lineage>
</organism>
<dbReference type="InterPro" id="IPR013762">
    <property type="entry name" value="Integrase-like_cat_sf"/>
</dbReference>